<gene>
    <name evidence="2" type="ORF">NCTC11801_03718</name>
</gene>
<feature type="transmembrane region" description="Helical" evidence="1">
    <location>
        <begin position="68"/>
        <end position="85"/>
    </location>
</feature>
<keyword evidence="1" id="KW-0812">Transmembrane</keyword>
<evidence type="ECO:0000313" key="3">
    <source>
        <dbReference type="Proteomes" id="UP000254208"/>
    </source>
</evidence>
<dbReference type="AlphaFoldDB" id="A0A379FVN7"/>
<feature type="transmembrane region" description="Helical" evidence="1">
    <location>
        <begin position="39"/>
        <end position="56"/>
    </location>
</feature>
<feature type="transmembrane region" description="Helical" evidence="1">
    <location>
        <begin position="12"/>
        <end position="33"/>
    </location>
</feature>
<proteinExistence type="predicted"/>
<evidence type="ECO:0000313" key="2">
    <source>
        <dbReference type="EMBL" id="SUC32716.1"/>
    </source>
</evidence>
<dbReference type="GeneID" id="93674357"/>
<feature type="transmembrane region" description="Helical" evidence="1">
    <location>
        <begin position="97"/>
        <end position="113"/>
    </location>
</feature>
<reference evidence="2 3" key="1">
    <citation type="submission" date="2018-06" db="EMBL/GenBank/DDBJ databases">
        <authorList>
            <consortium name="Pathogen Informatics"/>
            <person name="Doyle S."/>
        </authorList>
    </citation>
    <scope>NUCLEOTIDE SEQUENCE [LARGE SCALE GENOMIC DNA]</scope>
    <source>
        <strain evidence="2 3">NCTC11801</strain>
    </source>
</reference>
<dbReference type="Proteomes" id="UP000254208">
    <property type="component" value="Unassembled WGS sequence"/>
</dbReference>
<dbReference type="EMBL" id="UGTZ01000001">
    <property type="protein sequence ID" value="SUC32716.1"/>
    <property type="molecule type" value="Genomic_DNA"/>
</dbReference>
<feature type="transmembrane region" description="Helical" evidence="1">
    <location>
        <begin position="125"/>
        <end position="147"/>
    </location>
</feature>
<protein>
    <submittedName>
        <fullName evidence="2">Uncharacterized protein</fullName>
    </submittedName>
</protein>
<dbReference type="RefSeq" id="WP_115167843.1">
    <property type="nucleotide sequence ID" value="NZ_CP077317.1"/>
</dbReference>
<keyword evidence="1" id="KW-1133">Transmembrane helix</keyword>
<evidence type="ECO:0000256" key="1">
    <source>
        <dbReference type="SAM" id="Phobius"/>
    </source>
</evidence>
<sequence length="173" mass="20180">MNIKSFFLNDIYLIVMPLLTLFSEIIIIMGGLGFFNYSIIWQLVSVSILCATVFIGSNYQQFKERCFYFYNVMVFMNSCFLLWVYCKYWKETPEEPLYLFLVVILSVVFGYHISKLFELIKCNKVIMIFITALITFVTFYITIEGLFNMNTDFVSIISGAFLSATLVLATKFK</sequence>
<organism evidence="2 3">
    <name type="scientific">Providencia rettgeri</name>
    <dbReference type="NCBI Taxonomy" id="587"/>
    <lineage>
        <taxon>Bacteria</taxon>
        <taxon>Pseudomonadati</taxon>
        <taxon>Pseudomonadota</taxon>
        <taxon>Gammaproteobacteria</taxon>
        <taxon>Enterobacterales</taxon>
        <taxon>Morganellaceae</taxon>
        <taxon>Providencia</taxon>
    </lineage>
</organism>
<feature type="transmembrane region" description="Helical" evidence="1">
    <location>
        <begin position="153"/>
        <end position="172"/>
    </location>
</feature>
<accession>A0A379FVN7</accession>
<keyword evidence="1" id="KW-0472">Membrane</keyword>
<name>A0A379FVN7_PRORE</name>